<evidence type="ECO:0000256" key="1">
    <source>
        <dbReference type="ARBA" id="ARBA00023054"/>
    </source>
</evidence>
<dbReference type="GO" id="GO:0005856">
    <property type="term" value="C:cytoskeleton"/>
    <property type="evidence" value="ECO:0007669"/>
    <property type="project" value="UniProtKB-ARBA"/>
</dbReference>
<dbReference type="Pfam" id="PF13863">
    <property type="entry name" value="DUF4200"/>
    <property type="match status" value="1"/>
</dbReference>
<organism evidence="5 6">
    <name type="scientific">Podarcis lilfordi</name>
    <name type="common">Lilford's wall lizard</name>
    <dbReference type="NCBI Taxonomy" id="74358"/>
    <lineage>
        <taxon>Eukaryota</taxon>
        <taxon>Metazoa</taxon>
        <taxon>Chordata</taxon>
        <taxon>Craniata</taxon>
        <taxon>Vertebrata</taxon>
        <taxon>Euteleostomi</taxon>
        <taxon>Lepidosauria</taxon>
        <taxon>Squamata</taxon>
        <taxon>Bifurcata</taxon>
        <taxon>Unidentata</taxon>
        <taxon>Episquamata</taxon>
        <taxon>Laterata</taxon>
        <taxon>Lacertibaenia</taxon>
        <taxon>Lacertidae</taxon>
        <taxon>Podarcis</taxon>
    </lineage>
</organism>
<dbReference type="EMBL" id="OX395143">
    <property type="protein sequence ID" value="CAI5797683.1"/>
    <property type="molecule type" value="Genomic_DNA"/>
</dbReference>
<feature type="coiled-coil region" evidence="2">
    <location>
        <begin position="200"/>
        <end position="234"/>
    </location>
</feature>
<accession>A0AA35LKU7</accession>
<sequence>MASDLEERVRAALLDKLQMMKIPEREEDFLPPACCLLEKQRELAEVEQALLAQKEEFQLKMEELQQRRKELERKEGQLKKSILKFDKFLKDNDAKRSRALRKAAEEKQQAAQRVAEAERLKEEIAHLLAVKDKLQWQRERHKAFPEYLQKVLEKTEQFQGIPELIAQFQALMATQATLAQRELFGQEAVEEERARLQRYTEESSNQILQQNNRVAELQAQLEQAQTRVLELESNWVCIQNTAADKTLELGRIKLAALNLFQMVAKHRKLPADVPMEDTAAQLDAVELCVVDLNDILANFRKGEPAPVPQPETTAASRSETDPS</sequence>
<keyword evidence="1 2" id="KW-0175">Coiled coil</keyword>
<evidence type="ECO:0000259" key="4">
    <source>
        <dbReference type="Pfam" id="PF13863"/>
    </source>
</evidence>
<evidence type="ECO:0000256" key="2">
    <source>
        <dbReference type="SAM" id="Coils"/>
    </source>
</evidence>
<feature type="region of interest" description="Disordered" evidence="3">
    <location>
        <begin position="300"/>
        <end position="323"/>
    </location>
</feature>
<dbReference type="InterPro" id="IPR025252">
    <property type="entry name" value="DUF4200"/>
</dbReference>
<gene>
    <name evidence="5" type="ORF">PODLI_1B039915</name>
</gene>
<name>A0AA35LKU7_9SAUR</name>
<dbReference type="PANTHER" id="PTHR21683:SF8">
    <property type="entry name" value="COILED-COIL DOMAIN-CONTAINING PROTEIN 42"/>
    <property type="match status" value="1"/>
</dbReference>
<reference evidence="5" key="1">
    <citation type="submission" date="2022-12" db="EMBL/GenBank/DDBJ databases">
        <authorList>
            <person name="Alioto T."/>
            <person name="Alioto T."/>
            <person name="Gomez Garrido J."/>
        </authorList>
    </citation>
    <scope>NUCLEOTIDE SEQUENCE</scope>
</reference>
<evidence type="ECO:0000256" key="3">
    <source>
        <dbReference type="SAM" id="MobiDB-lite"/>
    </source>
</evidence>
<dbReference type="GO" id="GO:0007286">
    <property type="term" value="P:spermatid development"/>
    <property type="evidence" value="ECO:0007669"/>
    <property type="project" value="TreeGrafter"/>
</dbReference>
<dbReference type="PANTHER" id="PTHR21683">
    <property type="entry name" value="COILED-COIL DOMAIN-CONTAINING PROTEIN 42 LIKE-2-LIKE-RELATED"/>
    <property type="match status" value="1"/>
</dbReference>
<feature type="coiled-coil region" evidence="2">
    <location>
        <begin position="36"/>
        <end position="137"/>
    </location>
</feature>
<feature type="domain" description="DUF4200" evidence="4">
    <location>
        <begin position="36"/>
        <end position="154"/>
    </location>
</feature>
<protein>
    <submittedName>
        <fullName evidence="5">DUF4200 domain-containing protein</fullName>
    </submittedName>
</protein>
<dbReference type="InterPro" id="IPR051147">
    <property type="entry name" value="CFAP_domain-containing"/>
</dbReference>
<proteinExistence type="predicted"/>
<keyword evidence="6" id="KW-1185">Reference proteome</keyword>
<evidence type="ECO:0000313" key="5">
    <source>
        <dbReference type="EMBL" id="CAI5797683.1"/>
    </source>
</evidence>
<dbReference type="Proteomes" id="UP001178461">
    <property type="component" value="Chromosome 16"/>
</dbReference>
<evidence type="ECO:0000313" key="6">
    <source>
        <dbReference type="Proteomes" id="UP001178461"/>
    </source>
</evidence>
<dbReference type="AlphaFoldDB" id="A0AA35LKU7"/>